<dbReference type="PANTHER" id="PTHR44858:SF1">
    <property type="entry name" value="UDP-N-ACETYLGLUCOSAMINE--PEPTIDE N-ACETYLGLUCOSAMINYLTRANSFERASE SPINDLY-RELATED"/>
    <property type="match status" value="1"/>
</dbReference>
<evidence type="ECO:0000256" key="2">
    <source>
        <dbReference type="ARBA" id="ARBA00022803"/>
    </source>
</evidence>
<dbReference type="Gene3D" id="1.25.40.10">
    <property type="entry name" value="Tetratricopeptide repeat domain"/>
    <property type="match status" value="1"/>
</dbReference>
<accession>A0ABS9UZ07</accession>
<gene>
    <name evidence="5" type="ORF">MM239_08260</name>
</gene>
<protein>
    <submittedName>
        <fullName evidence="5">Tetratricopeptide repeat protein</fullName>
    </submittedName>
</protein>
<keyword evidence="4" id="KW-0732">Signal</keyword>
<evidence type="ECO:0000256" key="1">
    <source>
        <dbReference type="ARBA" id="ARBA00022737"/>
    </source>
</evidence>
<evidence type="ECO:0000313" key="6">
    <source>
        <dbReference type="Proteomes" id="UP001165489"/>
    </source>
</evidence>
<dbReference type="Proteomes" id="UP001165489">
    <property type="component" value="Unassembled WGS sequence"/>
</dbReference>
<dbReference type="SUPFAM" id="SSF48452">
    <property type="entry name" value="TPR-like"/>
    <property type="match status" value="1"/>
</dbReference>
<feature type="signal peptide" evidence="4">
    <location>
        <begin position="1"/>
        <end position="19"/>
    </location>
</feature>
<reference evidence="5" key="1">
    <citation type="submission" date="2022-03" db="EMBL/GenBank/DDBJ databases">
        <title>De novo assembled genomes of Belliella spp. (Cyclobacteriaceae) strains.</title>
        <authorList>
            <person name="Szabo A."/>
            <person name="Korponai K."/>
            <person name="Felfoldi T."/>
        </authorList>
    </citation>
    <scope>NUCLEOTIDE SEQUENCE</scope>
    <source>
        <strain evidence="5">DSM 111904</strain>
    </source>
</reference>
<dbReference type="PROSITE" id="PS50005">
    <property type="entry name" value="TPR"/>
    <property type="match status" value="2"/>
</dbReference>
<dbReference type="RefSeq" id="WP_241347730.1">
    <property type="nucleotide sequence ID" value="NZ_JAKZGP010000016.1"/>
</dbReference>
<dbReference type="InterPro" id="IPR019734">
    <property type="entry name" value="TPR_rpt"/>
</dbReference>
<comment type="caution">
    <text evidence="5">The sequence shown here is derived from an EMBL/GenBank/DDBJ whole genome shotgun (WGS) entry which is preliminary data.</text>
</comment>
<dbReference type="InterPro" id="IPR050498">
    <property type="entry name" value="Ycf3"/>
</dbReference>
<keyword evidence="1" id="KW-0677">Repeat</keyword>
<dbReference type="PANTHER" id="PTHR44858">
    <property type="entry name" value="TETRATRICOPEPTIDE REPEAT PROTEIN 6"/>
    <property type="match status" value="1"/>
</dbReference>
<organism evidence="5 6">
    <name type="scientific">Belliella filtrata</name>
    <dbReference type="NCBI Taxonomy" id="2923435"/>
    <lineage>
        <taxon>Bacteria</taxon>
        <taxon>Pseudomonadati</taxon>
        <taxon>Bacteroidota</taxon>
        <taxon>Cytophagia</taxon>
        <taxon>Cytophagales</taxon>
        <taxon>Cyclobacteriaceae</taxon>
        <taxon>Belliella</taxon>
    </lineage>
</organism>
<feature type="repeat" description="TPR" evidence="3">
    <location>
        <begin position="143"/>
        <end position="176"/>
    </location>
</feature>
<name>A0ABS9UZ07_9BACT</name>
<keyword evidence="6" id="KW-1185">Reference proteome</keyword>
<evidence type="ECO:0000256" key="4">
    <source>
        <dbReference type="SAM" id="SignalP"/>
    </source>
</evidence>
<evidence type="ECO:0000313" key="5">
    <source>
        <dbReference type="EMBL" id="MCH7409383.1"/>
    </source>
</evidence>
<keyword evidence="2 3" id="KW-0802">TPR repeat</keyword>
<dbReference type="EMBL" id="JAKZGP010000016">
    <property type="protein sequence ID" value="MCH7409383.1"/>
    <property type="molecule type" value="Genomic_DNA"/>
</dbReference>
<proteinExistence type="predicted"/>
<dbReference type="Pfam" id="PF00515">
    <property type="entry name" value="TPR_1"/>
    <property type="match status" value="1"/>
</dbReference>
<evidence type="ECO:0000256" key="3">
    <source>
        <dbReference type="PROSITE-ProRule" id="PRU00339"/>
    </source>
</evidence>
<feature type="chain" id="PRO_5047214193" evidence="4">
    <location>
        <begin position="20"/>
        <end position="223"/>
    </location>
</feature>
<sequence length="223" mass="25630">MRYLSIFILSLFHVSVSFAQEMYEVDVDERNNSIVITNTANDMMENGNYEQAAKVLESIFKNDPTFHPAYIEYYKAIYGTQHDSSKLIEVLKQGLTIFEDDDELAYYLGNVYQSARRFNDAIDAYSDAIAFSKINGEDYPIVWGYHFNRGNCHLKTAQYEKAIKDYSYALELSPDNGDILTNRGTSYYQVKQKALACEDWTNALKFGADAAKKYVDLYCKTID</sequence>
<dbReference type="InterPro" id="IPR011990">
    <property type="entry name" value="TPR-like_helical_dom_sf"/>
</dbReference>
<feature type="repeat" description="TPR" evidence="3">
    <location>
        <begin position="102"/>
        <end position="135"/>
    </location>
</feature>
<dbReference type="SMART" id="SM00028">
    <property type="entry name" value="TPR"/>
    <property type="match status" value="4"/>
</dbReference>